<keyword evidence="2" id="KW-1185">Reference proteome</keyword>
<proteinExistence type="predicted"/>
<gene>
    <name evidence="1" type="ORF">Nepgr_006304</name>
</gene>
<evidence type="ECO:0000313" key="2">
    <source>
        <dbReference type="Proteomes" id="UP001279734"/>
    </source>
</evidence>
<dbReference type="EMBL" id="BSYO01000005">
    <property type="protein sequence ID" value="GMH04465.1"/>
    <property type="molecule type" value="Genomic_DNA"/>
</dbReference>
<name>A0AAD3S4W8_NEPGR</name>
<evidence type="ECO:0000313" key="1">
    <source>
        <dbReference type="EMBL" id="GMH04465.1"/>
    </source>
</evidence>
<accession>A0AAD3S4W8</accession>
<protein>
    <submittedName>
        <fullName evidence="1">Uncharacterized protein</fullName>
    </submittedName>
</protein>
<organism evidence="1 2">
    <name type="scientific">Nepenthes gracilis</name>
    <name type="common">Slender pitcher plant</name>
    <dbReference type="NCBI Taxonomy" id="150966"/>
    <lineage>
        <taxon>Eukaryota</taxon>
        <taxon>Viridiplantae</taxon>
        <taxon>Streptophyta</taxon>
        <taxon>Embryophyta</taxon>
        <taxon>Tracheophyta</taxon>
        <taxon>Spermatophyta</taxon>
        <taxon>Magnoliopsida</taxon>
        <taxon>eudicotyledons</taxon>
        <taxon>Gunneridae</taxon>
        <taxon>Pentapetalae</taxon>
        <taxon>Caryophyllales</taxon>
        <taxon>Nepenthaceae</taxon>
        <taxon>Nepenthes</taxon>
    </lineage>
</organism>
<dbReference type="AlphaFoldDB" id="A0AAD3S4W8"/>
<reference evidence="1" key="1">
    <citation type="submission" date="2023-05" db="EMBL/GenBank/DDBJ databases">
        <title>Nepenthes gracilis genome sequencing.</title>
        <authorList>
            <person name="Fukushima K."/>
        </authorList>
    </citation>
    <scope>NUCLEOTIDE SEQUENCE</scope>
    <source>
        <strain evidence="1">SING2019-196</strain>
    </source>
</reference>
<comment type="caution">
    <text evidence="1">The sequence shown here is derived from an EMBL/GenBank/DDBJ whole genome shotgun (WGS) entry which is preliminary data.</text>
</comment>
<dbReference type="Proteomes" id="UP001279734">
    <property type="component" value="Unassembled WGS sequence"/>
</dbReference>
<sequence length="200" mass="22978">MGSSTIIRFGWWWWDVLPVDHAVLSHRRTQFNFAIMRPINEKEPQNRQSVVYVGCVCAHLSFCQFLYQITAYSSCNYCHTSYTVGCVCAHLSFCQFHFQISLRSSSLVTGSPGRKKAYYDRRRVEQTSFASHSMLLLTIAMRHGDLIGWIQAISGGRRVRQCRCLLRRPRHPGIQNAVPKLVSSSSYYMQIRVNCSSGEK</sequence>